<dbReference type="EMBL" id="QBMN01000099">
    <property type="protein sequence ID" value="PZO38746.1"/>
    <property type="molecule type" value="Genomic_DNA"/>
</dbReference>
<comment type="caution">
    <text evidence="8">The sequence shown here is derived from an EMBL/GenBank/DDBJ whole genome shotgun (WGS) entry which is preliminary data.</text>
</comment>
<dbReference type="GO" id="GO:0015093">
    <property type="term" value="F:ferrous iron transmembrane transporter activity"/>
    <property type="evidence" value="ECO:0007669"/>
    <property type="project" value="TreeGrafter"/>
</dbReference>
<evidence type="ECO:0000313" key="9">
    <source>
        <dbReference type="Proteomes" id="UP000249081"/>
    </source>
</evidence>
<gene>
    <name evidence="8" type="ORF">DCF17_14190</name>
</gene>
<evidence type="ECO:0000256" key="2">
    <source>
        <dbReference type="ARBA" id="ARBA00022448"/>
    </source>
</evidence>
<dbReference type="GO" id="GO:0005886">
    <property type="term" value="C:plasma membrane"/>
    <property type="evidence" value="ECO:0007669"/>
    <property type="project" value="TreeGrafter"/>
</dbReference>
<feature type="transmembrane region" description="Helical" evidence="6">
    <location>
        <begin position="43"/>
        <end position="61"/>
    </location>
</feature>
<evidence type="ECO:0000259" key="7">
    <source>
        <dbReference type="Pfam" id="PF01545"/>
    </source>
</evidence>
<dbReference type="PANTHER" id="PTHR43840:SF15">
    <property type="entry name" value="MITOCHONDRIAL METAL TRANSPORTER 1-RELATED"/>
    <property type="match status" value="1"/>
</dbReference>
<dbReference type="InterPro" id="IPR058533">
    <property type="entry name" value="Cation_efflux_TM"/>
</dbReference>
<dbReference type="Gene3D" id="1.20.1510.10">
    <property type="entry name" value="Cation efflux protein transmembrane domain"/>
    <property type="match status" value="1"/>
</dbReference>
<dbReference type="SUPFAM" id="SSF161111">
    <property type="entry name" value="Cation efflux protein transmembrane domain-like"/>
    <property type="match status" value="1"/>
</dbReference>
<proteinExistence type="predicted"/>
<sequence>MKNRSARFYTLLSVGAAVLTILLKTEAYLLTGSVGLLSDAAESVVNLVAAIVATWAVTFAAKPPDDEHAFGHR</sequence>
<dbReference type="GO" id="GO:0015341">
    <property type="term" value="F:zinc efflux antiporter activity"/>
    <property type="evidence" value="ECO:0007669"/>
    <property type="project" value="TreeGrafter"/>
</dbReference>
<comment type="subcellular location">
    <subcellularLocation>
        <location evidence="1">Membrane</location>
        <topology evidence="1">Multi-pass membrane protein</topology>
    </subcellularLocation>
</comment>
<dbReference type="InterPro" id="IPR050291">
    <property type="entry name" value="CDF_Transporter"/>
</dbReference>
<keyword evidence="3 6" id="KW-0812">Transmembrane</keyword>
<evidence type="ECO:0000256" key="5">
    <source>
        <dbReference type="ARBA" id="ARBA00023136"/>
    </source>
</evidence>
<keyword evidence="2" id="KW-0813">Transport</keyword>
<evidence type="ECO:0000313" key="8">
    <source>
        <dbReference type="EMBL" id="PZO38746.1"/>
    </source>
</evidence>
<accession>A0A2W4W2G6</accession>
<dbReference type="GO" id="GO:0006882">
    <property type="term" value="P:intracellular zinc ion homeostasis"/>
    <property type="evidence" value="ECO:0007669"/>
    <property type="project" value="TreeGrafter"/>
</dbReference>
<dbReference type="PANTHER" id="PTHR43840">
    <property type="entry name" value="MITOCHONDRIAL METAL TRANSPORTER 1-RELATED"/>
    <property type="match status" value="1"/>
</dbReference>
<feature type="domain" description="Cation efflux protein transmembrane" evidence="7">
    <location>
        <begin position="11"/>
        <end position="72"/>
    </location>
</feature>
<protein>
    <recommendedName>
        <fullName evidence="7">Cation efflux protein transmembrane domain-containing protein</fullName>
    </recommendedName>
</protein>
<dbReference type="GO" id="GO:0015086">
    <property type="term" value="F:cadmium ion transmembrane transporter activity"/>
    <property type="evidence" value="ECO:0007669"/>
    <property type="project" value="TreeGrafter"/>
</dbReference>
<dbReference type="AlphaFoldDB" id="A0A2W4W2G6"/>
<evidence type="ECO:0000256" key="6">
    <source>
        <dbReference type="SAM" id="Phobius"/>
    </source>
</evidence>
<keyword evidence="5 6" id="KW-0472">Membrane</keyword>
<reference evidence="8 9" key="2">
    <citation type="submission" date="2018-06" db="EMBL/GenBank/DDBJ databases">
        <title>Metagenomic assembly of (sub)arctic Cyanobacteria and their associated microbiome from non-axenic cultures.</title>
        <authorList>
            <person name="Baurain D."/>
        </authorList>
    </citation>
    <scope>NUCLEOTIDE SEQUENCE [LARGE SCALE GENOMIC DNA]</scope>
    <source>
        <strain evidence="8">ULC041bin1</strain>
    </source>
</reference>
<dbReference type="Proteomes" id="UP000249081">
    <property type="component" value="Unassembled WGS sequence"/>
</dbReference>
<reference evidence="9" key="1">
    <citation type="submission" date="2018-04" db="EMBL/GenBank/DDBJ databases">
        <authorList>
            <person name="Cornet L."/>
        </authorList>
    </citation>
    <scope>NUCLEOTIDE SEQUENCE [LARGE SCALE GENOMIC DNA]</scope>
</reference>
<keyword evidence="4 6" id="KW-1133">Transmembrane helix</keyword>
<evidence type="ECO:0000256" key="3">
    <source>
        <dbReference type="ARBA" id="ARBA00022692"/>
    </source>
</evidence>
<dbReference type="InterPro" id="IPR027469">
    <property type="entry name" value="Cation_efflux_TMD_sf"/>
</dbReference>
<dbReference type="Pfam" id="PF01545">
    <property type="entry name" value="Cation_efflux"/>
    <property type="match status" value="1"/>
</dbReference>
<evidence type="ECO:0000256" key="1">
    <source>
        <dbReference type="ARBA" id="ARBA00004141"/>
    </source>
</evidence>
<evidence type="ECO:0000256" key="4">
    <source>
        <dbReference type="ARBA" id="ARBA00022989"/>
    </source>
</evidence>
<name>A0A2W4W2G6_9CYAN</name>
<organism evidence="8 9">
    <name type="scientific">Shackletoniella antarctica</name>
    <dbReference type="NCBI Taxonomy" id="268115"/>
    <lineage>
        <taxon>Bacteria</taxon>
        <taxon>Bacillati</taxon>
        <taxon>Cyanobacteriota</taxon>
        <taxon>Cyanophyceae</taxon>
        <taxon>Oculatellales</taxon>
        <taxon>Oculatellaceae</taxon>
        <taxon>Shackletoniella</taxon>
    </lineage>
</organism>